<dbReference type="Pfam" id="PF00005">
    <property type="entry name" value="ABC_tran"/>
    <property type="match status" value="1"/>
</dbReference>
<dbReference type="SUPFAM" id="SSF144064">
    <property type="entry name" value="Heme iron utilization protein-like"/>
    <property type="match status" value="1"/>
</dbReference>
<organism evidence="7 8">
    <name type="scientific">Mucilaginibacter defluvii</name>
    <dbReference type="NCBI Taxonomy" id="1196019"/>
    <lineage>
        <taxon>Bacteria</taxon>
        <taxon>Pseudomonadati</taxon>
        <taxon>Bacteroidota</taxon>
        <taxon>Sphingobacteriia</taxon>
        <taxon>Sphingobacteriales</taxon>
        <taxon>Sphingobacteriaceae</taxon>
        <taxon>Mucilaginibacter</taxon>
    </lineage>
</organism>
<dbReference type="Gene3D" id="3.40.50.300">
    <property type="entry name" value="P-loop containing nucleotide triphosphate hydrolases"/>
    <property type="match status" value="1"/>
</dbReference>
<dbReference type="PANTHER" id="PTHR42794:SF1">
    <property type="entry name" value="HEMIN IMPORT ATP-BINDING PROTEIN HMUV"/>
    <property type="match status" value="1"/>
</dbReference>
<keyword evidence="1" id="KW-0813">Transport</keyword>
<protein>
    <recommendedName>
        <fullName evidence="6">ABC transporter domain-containing protein</fullName>
    </recommendedName>
</protein>
<reference evidence="8" key="1">
    <citation type="journal article" date="2019" name="Int. J. Syst. Evol. Microbiol.">
        <title>The Global Catalogue of Microorganisms (GCM) 10K type strain sequencing project: providing services to taxonomists for standard genome sequencing and annotation.</title>
        <authorList>
            <consortium name="The Broad Institute Genomics Platform"/>
            <consortium name="The Broad Institute Genome Sequencing Center for Infectious Disease"/>
            <person name="Wu L."/>
            <person name="Ma J."/>
        </authorList>
    </citation>
    <scope>NUCLEOTIDE SEQUENCE [LARGE SCALE GENOMIC DNA]</scope>
    <source>
        <strain evidence="8">JCM 18283</strain>
    </source>
</reference>
<keyword evidence="4" id="KW-1278">Translocase</keyword>
<evidence type="ECO:0000256" key="2">
    <source>
        <dbReference type="ARBA" id="ARBA00022741"/>
    </source>
</evidence>
<dbReference type="InterPro" id="IPR003439">
    <property type="entry name" value="ABC_transporter-like_ATP-bd"/>
</dbReference>
<evidence type="ECO:0000313" key="7">
    <source>
        <dbReference type="EMBL" id="GAA4916337.1"/>
    </source>
</evidence>
<evidence type="ECO:0000256" key="3">
    <source>
        <dbReference type="ARBA" id="ARBA00022840"/>
    </source>
</evidence>
<keyword evidence="2" id="KW-0547">Nucleotide-binding</keyword>
<dbReference type="Pfam" id="PF05171">
    <property type="entry name" value="HemS"/>
    <property type="match status" value="2"/>
</dbReference>
<gene>
    <name evidence="7" type="ORF">GCM10023313_19900</name>
</gene>
<evidence type="ECO:0000256" key="4">
    <source>
        <dbReference type="ARBA" id="ARBA00022967"/>
    </source>
</evidence>
<dbReference type="InterPro" id="IPR053733">
    <property type="entry name" value="Heme_Transport_Util_sf"/>
</dbReference>
<dbReference type="PANTHER" id="PTHR42794">
    <property type="entry name" value="HEMIN IMPORT ATP-BINDING PROTEIN HMUV"/>
    <property type="match status" value="1"/>
</dbReference>
<dbReference type="EMBL" id="BAABJI010000002">
    <property type="protein sequence ID" value="GAA4916337.1"/>
    <property type="molecule type" value="Genomic_DNA"/>
</dbReference>
<dbReference type="InterPro" id="IPR017871">
    <property type="entry name" value="ABC_transporter-like_CS"/>
</dbReference>
<evidence type="ECO:0000313" key="8">
    <source>
        <dbReference type="Proteomes" id="UP001501436"/>
    </source>
</evidence>
<comment type="caution">
    <text evidence="7">The sequence shown here is derived from an EMBL/GenBank/DDBJ whole genome shotgun (WGS) entry which is preliminary data.</text>
</comment>
<dbReference type="PROSITE" id="PS50893">
    <property type="entry name" value="ABC_TRANSPORTER_2"/>
    <property type="match status" value="1"/>
</dbReference>
<evidence type="ECO:0000256" key="5">
    <source>
        <dbReference type="ARBA" id="ARBA00037066"/>
    </source>
</evidence>
<dbReference type="CDD" id="cd16830">
    <property type="entry name" value="HemS-like_N"/>
    <property type="match status" value="1"/>
</dbReference>
<dbReference type="InterPro" id="IPR003593">
    <property type="entry name" value="AAA+_ATPase"/>
</dbReference>
<name>A0ABP9FU19_9SPHI</name>
<dbReference type="RefSeq" id="WP_345331043.1">
    <property type="nucleotide sequence ID" value="NZ_BAABJI010000002.1"/>
</dbReference>
<evidence type="ECO:0000259" key="6">
    <source>
        <dbReference type="PROSITE" id="PS50893"/>
    </source>
</evidence>
<dbReference type="NCBIfam" id="NF010068">
    <property type="entry name" value="PRK13548.1"/>
    <property type="match status" value="1"/>
</dbReference>
<dbReference type="SMART" id="SM00382">
    <property type="entry name" value="AAA"/>
    <property type="match status" value="1"/>
</dbReference>
<dbReference type="Gene3D" id="3.40.1570.10">
    <property type="entry name" value="HemS/ChuS/ChuX like domains"/>
    <property type="match status" value="2"/>
</dbReference>
<keyword evidence="8" id="KW-1185">Reference proteome</keyword>
<dbReference type="CDD" id="cd03214">
    <property type="entry name" value="ABC_Iron-Siderophores_B12_Hemin"/>
    <property type="match status" value="1"/>
</dbReference>
<comment type="function">
    <text evidence="5">Part of the ABC transporter complex HmuTUV involved in hemin import. Responsible for energy coupling to the transport system.</text>
</comment>
<dbReference type="PROSITE" id="PS00211">
    <property type="entry name" value="ABC_TRANSPORTER_1"/>
    <property type="match status" value="1"/>
</dbReference>
<feature type="domain" description="ABC transporter" evidence="6">
    <location>
        <begin position="2"/>
        <end position="239"/>
    </location>
</feature>
<dbReference type="InterPro" id="IPR027417">
    <property type="entry name" value="P-loop_NTPase"/>
</dbReference>
<dbReference type="CDD" id="cd16831">
    <property type="entry name" value="HemS-like_C"/>
    <property type="match status" value="1"/>
</dbReference>
<dbReference type="InterPro" id="IPR007845">
    <property type="entry name" value="HemS/ChuX_dom"/>
</dbReference>
<keyword evidence="3" id="KW-0067">ATP-binding</keyword>
<evidence type="ECO:0000256" key="1">
    <source>
        <dbReference type="ARBA" id="ARBA00022448"/>
    </source>
</evidence>
<dbReference type="SUPFAM" id="SSF52540">
    <property type="entry name" value="P-loop containing nucleoside triphosphate hydrolases"/>
    <property type="match status" value="1"/>
</dbReference>
<sequence length="617" mass="69760">MITVNNISYKAGHRTLVSDVSFSIRPGEMVALLGANGAGKSTLLKIIAGTHKAEKGLVVFNGKPLEAYTTAELAMNRAVLNQQNNVSLPFTVAELVMMGRYPYFKNLPGANDSQIVNEVMSATGITHIADRSYLTLSGGEQQRVQLARALTQLWQQKNSLLLMDEPVTGMDILYQQQTLAILKAMARRGHMVICVLHDMNLASHYADRVMMLKNGRKWYDGSPQEILQPKSVYEIFEIETDIVINPSTLKQMIMPREVAFNYKQTLNPSDMETTQNNLKQRYTEYKAANPKKRIREIANELNVSEAELVATGIGETAIPLKKDFENLLNRIPELGYVMALTRNEYCVSERKGVYERISFTPHAGLVLGEDIDLRLFMQHWQFGFAVNENDRRSLQFFDKTGTALHKIYLTDKSNEETYQNLLNDFTESSVQTISVLPKENKRAAEMPDEAVQVDDFKTAWKGMGDSHEFFGLLRRFNVSRTQALRLAPEGFAKKLNAENFKKACELCAGNNVPVMIFVPNHACIQIHTGNIDKLVEMGPWYNVLDPEFNLHLRMDAIAETWHVIKPSTDGDVNSIELYDEQGEMILQMFGKRKPGVPELTEWREVVNGLETVNEPVN</sequence>
<proteinExistence type="predicted"/>
<accession>A0ABP9FU19</accession>
<dbReference type="Proteomes" id="UP001501436">
    <property type="component" value="Unassembled WGS sequence"/>
</dbReference>